<dbReference type="Proteomes" id="UP000092321">
    <property type="component" value="Unassembled WGS sequence"/>
</dbReference>
<evidence type="ECO:0000313" key="2">
    <source>
        <dbReference type="EMBL" id="OBA27073.1"/>
    </source>
</evidence>
<proteinExistence type="predicted"/>
<dbReference type="AlphaFoldDB" id="A0A1B7TEB1"/>
<dbReference type="EMBL" id="LXPE01000011">
    <property type="protein sequence ID" value="OBA27073.1"/>
    <property type="molecule type" value="Genomic_DNA"/>
</dbReference>
<organism evidence="2 3">
    <name type="scientific">Hanseniaspora valbyensis NRRL Y-1626</name>
    <dbReference type="NCBI Taxonomy" id="766949"/>
    <lineage>
        <taxon>Eukaryota</taxon>
        <taxon>Fungi</taxon>
        <taxon>Dikarya</taxon>
        <taxon>Ascomycota</taxon>
        <taxon>Saccharomycotina</taxon>
        <taxon>Saccharomycetes</taxon>
        <taxon>Saccharomycodales</taxon>
        <taxon>Saccharomycodaceae</taxon>
        <taxon>Hanseniaspora</taxon>
    </lineage>
</organism>
<keyword evidence="1" id="KW-0812">Transmembrane</keyword>
<evidence type="ECO:0000256" key="1">
    <source>
        <dbReference type="SAM" id="Phobius"/>
    </source>
</evidence>
<keyword evidence="3" id="KW-1185">Reference proteome</keyword>
<keyword evidence="1" id="KW-1133">Transmembrane helix</keyword>
<gene>
    <name evidence="2" type="ORF">HANVADRAFT_2177</name>
</gene>
<name>A0A1B7TEB1_9ASCO</name>
<feature type="transmembrane region" description="Helical" evidence="1">
    <location>
        <begin position="153"/>
        <end position="172"/>
    </location>
</feature>
<reference evidence="3" key="1">
    <citation type="journal article" date="2016" name="Proc. Natl. Acad. Sci. U.S.A.">
        <title>Comparative genomics of biotechnologically important yeasts.</title>
        <authorList>
            <person name="Riley R."/>
            <person name="Haridas S."/>
            <person name="Wolfe K.H."/>
            <person name="Lopes M.R."/>
            <person name="Hittinger C.T."/>
            <person name="Goeker M."/>
            <person name="Salamov A.A."/>
            <person name="Wisecaver J.H."/>
            <person name="Long T.M."/>
            <person name="Calvey C.H."/>
            <person name="Aerts A.L."/>
            <person name="Barry K.W."/>
            <person name="Choi C."/>
            <person name="Clum A."/>
            <person name="Coughlan A.Y."/>
            <person name="Deshpande S."/>
            <person name="Douglass A.P."/>
            <person name="Hanson S.J."/>
            <person name="Klenk H.-P."/>
            <person name="LaButti K.M."/>
            <person name="Lapidus A."/>
            <person name="Lindquist E.A."/>
            <person name="Lipzen A.M."/>
            <person name="Meier-Kolthoff J.P."/>
            <person name="Ohm R.A."/>
            <person name="Otillar R.P."/>
            <person name="Pangilinan J.L."/>
            <person name="Peng Y."/>
            <person name="Rokas A."/>
            <person name="Rosa C.A."/>
            <person name="Scheuner C."/>
            <person name="Sibirny A.A."/>
            <person name="Slot J.C."/>
            <person name="Stielow J.B."/>
            <person name="Sun H."/>
            <person name="Kurtzman C.P."/>
            <person name="Blackwell M."/>
            <person name="Grigoriev I.V."/>
            <person name="Jeffries T.W."/>
        </authorList>
    </citation>
    <scope>NUCLEOTIDE SEQUENCE [LARGE SCALE GENOMIC DNA]</scope>
    <source>
        <strain evidence="3">NRRL Y-1626</strain>
    </source>
</reference>
<accession>A0A1B7TEB1</accession>
<sequence>MTAKICQSFNSKDESENELSNSATSSNELIQKEIENEKKTMFLLCKNNDLKKTLLLLVFLPIFKNINHHYNIINLNLKYLDNILVEIILTWKIVFHLISQFKQDFRIDFIFDLDFKSIKFWKTVCYILIPLQIYISLKILFIATDGIMFINKFLLTKPIGVLLGISAFKVYWNKLIMEIIEYCNKSTDYSYEDLNIKHFRNIKSQSIILEYDDIDNSKEEYNEETQHTSLKSTLTSKSENISVSKNISTHPMARTILSIKKLLKTIKKLIISMIIQFFYDIFF</sequence>
<protein>
    <submittedName>
        <fullName evidence="2">Uncharacterized protein</fullName>
    </submittedName>
</protein>
<feature type="transmembrane region" description="Helical" evidence="1">
    <location>
        <begin position="120"/>
        <end position="141"/>
    </location>
</feature>
<comment type="caution">
    <text evidence="2">The sequence shown here is derived from an EMBL/GenBank/DDBJ whole genome shotgun (WGS) entry which is preliminary data.</text>
</comment>
<evidence type="ECO:0000313" key="3">
    <source>
        <dbReference type="Proteomes" id="UP000092321"/>
    </source>
</evidence>
<keyword evidence="1" id="KW-0472">Membrane</keyword>